<keyword evidence="3" id="KW-1185">Reference proteome</keyword>
<evidence type="ECO:0000313" key="2">
    <source>
        <dbReference type="EMBL" id="SJM34078.1"/>
    </source>
</evidence>
<dbReference type="AlphaFoldDB" id="A0A2P9ASC9"/>
<dbReference type="Proteomes" id="UP000245698">
    <property type="component" value="Unassembled WGS sequence"/>
</dbReference>
<evidence type="ECO:0000256" key="1">
    <source>
        <dbReference type="SAM" id="SignalP"/>
    </source>
</evidence>
<evidence type="ECO:0000313" key="3">
    <source>
        <dbReference type="Proteomes" id="UP000245698"/>
    </source>
</evidence>
<dbReference type="EMBL" id="FUIG01000046">
    <property type="protein sequence ID" value="SJM34078.1"/>
    <property type="molecule type" value="Genomic_DNA"/>
</dbReference>
<sequence>MVSPSLTMISVARGSPPAVAMLGASGCAFLNGFAAVPVAVRSTCEAAGTEAVRAGLAAGAGCDWLTGGSCCVATGSRLERLTDWVWLPSSGAADTGASPG</sequence>
<feature type="signal peptide" evidence="1">
    <location>
        <begin position="1"/>
        <end position="20"/>
    </location>
</feature>
<organism evidence="2 3">
    <name type="scientific">Mesorhizobium delmotii</name>
    <dbReference type="NCBI Taxonomy" id="1631247"/>
    <lineage>
        <taxon>Bacteria</taxon>
        <taxon>Pseudomonadati</taxon>
        <taxon>Pseudomonadota</taxon>
        <taxon>Alphaproteobacteria</taxon>
        <taxon>Hyphomicrobiales</taxon>
        <taxon>Phyllobacteriaceae</taxon>
        <taxon>Mesorhizobium</taxon>
    </lineage>
</organism>
<reference evidence="3" key="1">
    <citation type="submission" date="2016-12" db="EMBL/GenBank/DDBJ databases">
        <authorList>
            <person name="Brunel B."/>
        </authorList>
    </citation>
    <scope>NUCLEOTIDE SEQUENCE [LARGE SCALE GENOMIC DNA]</scope>
</reference>
<name>A0A2P9ASC9_9HYPH</name>
<accession>A0A2P9ASC9</accession>
<proteinExistence type="predicted"/>
<feature type="chain" id="PRO_5017605190" evidence="1">
    <location>
        <begin position="21"/>
        <end position="100"/>
    </location>
</feature>
<protein>
    <submittedName>
        <fullName evidence="2">Uncharacterized protein</fullName>
    </submittedName>
</protein>
<gene>
    <name evidence="2" type="ORF">BQ8482_380261</name>
</gene>
<keyword evidence="1" id="KW-0732">Signal</keyword>